<accession>A0A523UNV2</accession>
<dbReference type="InterPro" id="IPR026444">
    <property type="entry name" value="Secre_tail"/>
</dbReference>
<dbReference type="EMBL" id="SOJN01000133">
    <property type="protein sequence ID" value="TET44214.1"/>
    <property type="molecule type" value="Genomic_DNA"/>
</dbReference>
<evidence type="ECO:0000259" key="2">
    <source>
        <dbReference type="Pfam" id="PF24269"/>
    </source>
</evidence>
<feature type="domain" description="FlgD/Vpr Ig-like" evidence="1">
    <location>
        <begin position="408"/>
        <end position="470"/>
    </location>
</feature>
<proteinExistence type="predicted"/>
<organism evidence="3 4">
    <name type="scientific">candidate division TA06 bacterium</name>
    <dbReference type="NCBI Taxonomy" id="2250710"/>
    <lineage>
        <taxon>Bacteria</taxon>
        <taxon>Bacteria division TA06</taxon>
    </lineage>
</organism>
<comment type="caution">
    <text evidence="3">The sequence shown here is derived from an EMBL/GenBank/DDBJ whole genome shotgun (WGS) entry which is preliminary data.</text>
</comment>
<dbReference type="NCBIfam" id="TIGR04183">
    <property type="entry name" value="Por_Secre_tail"/>
    <property type="match status" value="1"/>
</dbReference>
<sequence>GPDFTSNVALPVNYDHHGTFREIGNVYTREYEESYISSIFDAGDVVNWGDISWVDSLPQGTDITVQVRSGDTPVPDPMWSDWLALSNGETIPGSLDARYLQYQALFSYTNPSRLPLLFEVSVGEEELSPLGLKENVLAELDTLEPQSKHVAKGIKKAKKHIEKSLNPKYWLDETHLVCKKGKKVFHEEKKAVKDLKKLCQGEKCKGVTSLFLIYHGAEEALIEAISKKKTCFGPEMVSPEDTFEINAVDEKLGANTEIWVDGSLDEEIHTSCSKPLEEGMVFGDFEVESVDKIGEGEGGFPSELCERLILMLVKADSILARVAIDDAIAAGGKEKEIEKAEKEMGKAEEDKAKGKYHKAIDHYKKAWEHACKAMKSHKHSHNQMIWETKTEHRTTLLQNSPNPVTSSTRITLVLEQPTSAKLAIYDLAGRVVWEFASSSLTSGMNVVEWDCADKDGRPVPSGVYLYKLETGTFSQTKKMMVVR</sequence>
<gene>
    <name evidence="3" type="ORF">E3J62_10905</name>
</gene>
<reference evidence="3 4" key="1">
    <citation type="submission" date="2019-03" db="EMBL/GenBank/DDBJ databases">
        <title>Metabolic potential of uncultured bacteria and archaea associated with petroleum seepage in deep-sea sediments.</title>
        <authorList>
            <person name="Dong X."/>
            <person name="Hubert C."/>
        </authorList>
    </citation>
    <scope>NUCLEOTIDE SEQUENCE [LARGE SCALE GENOMIC DNA]</scope>
    <source>
        <strain evidence="3">E44_bin18</strain>
    </source>
</reference>
<dbReference type="Gene3D" id="2.60.40.4070">
    <property type="match status" value="1"/>
</dbReference>
<dbReference type="Pfam" id="PF24269">
    <property type="entry name" value="DUF7467"/>
    <property type="match status" value="1"/>
</dbReference>
<feature type="domain" description="DUF7467" evidence="2">
    <location>
        <begin position="216"/>
        <end position="289"/>
    </location>
</feature>
<feature type="non-terminal residue" evidence="3">
    <location>
        <position position="1"/>
    </location>
</feature>
<name>A0A523UNV2_UNCT6</name>
<dbReference type="InterPro" id="IPR025965">
    <property type="entry name" value="FlgD/Vpr_Ig-like"/>
</dbReference>
<dbReference type="Proteomes" id="UP000315525">
    <property type="component" value="Unassembled WGS sequence"/>
</dbReference>
<dbReference type="InterPro" id="IPR055890">
    <property type="entry name" value="DUF7467"/>
</dbReference>
<protein>
    <submittedName>
        <fullName evidence="3">T9SS type A sorting domain-containing protein</fullName>
    </submittedName>
</protein>
<evidence type="ECO:0000313" key="4">
    <source>
        <dbReference type="Proteomes" id="UP000315525"/>
    </source>
</evidence>
<evidence type="ECO:0000259" key="1">
    <source>
        <dbReference type="Pfam" id="PF13860"/>
    </source>
</evidence>
<evidence type="ECO:0000313" key="3">
    <source>
        <dbReference type="EMBL" id="TET44214.1"/>
    </source>
</evidence>
<dbReference type="AlphaFoldDB" id="A0A523UNV2"/>
<dbReference type="Pfam" id="PF13860">
    <property type="entry name" value="FlgD_ig"/>
    <property type="match status" value="1"/>
</dbReference>